<accession>A0A7J7J5S2</accession>
<dbReference type="Gene3D" id="2.40.290.10">
    <property type="match status" value="1"/>
</dbReference>
<dbReference type="GO" id="GO:0000723">
    <property type="term" value="P:telomere maintenance"/>
    <property type="evidence" value="ECO:0007669"/>
    <property type="project" value="InterPro"/>
</dbReference>
<dbReference type="PANTHER" id="PTHR12604">
    <property type="entry name" value="KU AUTOANTIGEN DNA HELICASE"/>
    <property type="match status" value="1"/>
</dbReference>
<dbReference type="Pfam" id="PF08785">
    <property type="entry name" value="Ku_PK_bind"/>
    <property type="match status" value="1"/>
</dbReference>
<dbReference type="GO" id="GO:0006310">
    <property type="term" value="P:DNA recombination"/>
    <property type="evidence" value="ECO:0007669"/>
    <property type="project" value="InterPro"/>
</dbReference>
<dbReference type="InterPro" id="IPR006164">
    <property type="entry name" value="DNA_bd_Ku70/Ku80"/>
</dbReference>
<feature type="region of interest" description="Disordered" evidence="3">
    <location>
        <begin position="443"/>
        <end position="466"/>
    </location>
</feature>
<dbReference type="InterPro" id="IPR016194">
    <property type="entry name" value="SPOC-like_C_dom_sf"/>
</dbReference>
<feature type="region of interest" description="Disordered" evidence="3">
    <location>
        <begin position="290"/>
        <end position="309"/>
    </location>
</feature>
<dbReference type="GO" id="GO:0006303">
    <property type="term" value="P:double-strand break repair via nonhomologous end joining"/>
    <property type="evidence" value="ECO:0007669"/>
    <property type="project" value="InterPro"/>
</dbReference>
<feature type="domain" description="Ku" evidence="4">
    <location>
        <begin position="35"/>
        <end position="174"/>
    </location>
</feature>
<dbReference type="GO" id="GO:0003678">
    <property type="term" value="F:DNA helicase activity"/>
    <property type="evidence" value="ECO:0007669"/>
    <property type="project" value="InterPro"/>
</dbReference>
<keyword evidence="2" id="KW-0238">DNA-binding</keyword>
<evidence type="ECO:0000256" key="2">
    <source>
        <dbReference type="ARBA" id="ARBA00023125"/>
    </source>
</evidence>
<keyword evidence="6" id="KW-1185">Reference proteome</keyword>
<dbReference type="SUPFAM" id="SSF101420">
    <property type="entry name" value="C-terminal domain of Ku80"/>
    <property type="match status" value="1"/>
</dbReference>
<dbReference type="Gene3D" id="1.10.1600.10">
    <property type="match status" value="1"/>
</dbReference>
<protein>
    <submittedName>
        <fullName evidence="5">XRCC5</fullName>
    </submittedName>
</protein>
<dbReference type="InterPro" id="IPR005160">
    <property type="entry name" value="Ku_C"/>
</dbReference>
<dbReference type="Pfam" id="PF02735">
    <property type="entry name" value="Ku"/>
    <property type="match status" value="1"/>
</dbReference>
<dbReference type="InterPro" id="IPR014893">
    <property type="entry name" value="Ku_PK_bind"/>
</dbReference>
<evidence type="ECO:0000313" key="5">
    <source>
        <dbReference type="EMBL" id="KAF6020788.1"/>
    </source>
</evidence>
<dbReference type="InterPro" id="IPR036494">
    <property type="entry name" value="Ku_C_sf"/>
</dbReference>
<dbReference type="FunFam" id="2.40.290.10:FF:000005">
    <property type="entry name" value="X-ray repair cross-complementing protein 5"/>
    <property type="match status" value="1"/>
</dbReference>
<comment type="caution">
    <text evidence="5">The sequence shown here is derived from an EMBL/GenBank/DDBJ whole genome shotgun (WGS) entry which is preliminary data.</text>
</comment>
<evidence type="ECO:0000313" key="6">
    <source>
        <dbReference type="Proteomes" id="UP000593567"/>
    </source>
</evidence>
<dbReference type="CDD" id="cd00873">
    <property type="entry name" value="KU80"/>
    <property type="match status" value="1"/>
</dbReference>
<dbReference type="GO" id="GO:0003690">
    <property type="term" value="F:double-stranded DNA binding"/>
    <property type="evidence" value="ECO:0007669"/>
    <property type="project" value="TreeGrafter"/>
</dbReference>
<feature type="compositionally biased region" description="Acidic residues" evidence="3">
    <location>
        <begin position="454"/>
        <end position="466"/>
    </location>
</feature>
<dbReference type="PANTHER" id="PTHR12604:SF4">
    <property type="entry name" value="X-RAY REPAIR CROSS-COMPLEMENTING PROTEIN 5"/>
    <property type="match status" value="1"/>
</dbReference>
<dbReference type="Proteomes" id="UP000593567">
    <property type="component" value="Unassembled WGS sequence"/>
</dbReference>
<dbReference type="GO" id="GO:0043564">
    <property type="term" value="C:Ku70:Ku80 complex"/>
    <property type="evidence" value="ECO:0007669"/>
    <property type="project" value="InterPro"/>
</dbReference>
<evidence type="ECO:0000259" key="4">
    <source>
        <dbReference type="SMART" id="SM00559"/>
    </source>
</evidence>
<dbReference type="GO" id="GO:0042162">
    <property type="term" value="F:telomeric DNA binding"/>
    <property type="evidence" value="ECO:0007669"/>
    <property type="project" value="InterPro"/>
</dbReference>
<dbReference type="InterPro" id="IPR024193">
    <property type="entry name" value="Ku80"/>
</dbReference>
<dbReference type="Pfam" id="PF03730">
    <property type="entry name" value="Ku_C"/>
    <property type="match status" value="1"/>
</dbReference>
<dbReference type="GO" id="GO:0003684">
    <property type="term" value="F:damaged DNA binding"/>
    <property type="evidence" value="ECO:0007669"/>
    <property type="project" value="InterPro"/>
</dbReference>
<evidence type="ECO:0000256" key="3">
    <source>
        <dbReference type="SAM" id="MobiDB-lite"/>
    </source>
</evidence>
<organism evidence="5 6">
    <name type="scientific">Bugula neritina</name>
    <name type="common">Brown bryozoan</name>
    <name type="synonym">Sertularia neritina</name>
    <dbReference type="NCBI Taxonomy" id="10212"/>
    <lineage>
        <taxon>Eukaryota</taxon>
        <taxon>Metazoa</taxon>
        <taxon>Spiralia</taxon>
        <taxon>Lophotrochozoa</taxon>
        <taxon>Bryozoa</taxon>
        <taxon>Gymnolaemata</taxon>
        <taxon>Cheilostomatida</taxon>
        <taxon>Flustrina</taxon>
        <taxon>Buguloidea</taxon>
        <taxon>Bugulidae</taxon>
        <taxon>Bugula</taxon>
    </lineage>
</organism>
<comment type="similarity">
    <text evidence="1">Belongs to the ku80 family.</text>
</comment>
<dbReference type="AlphaFoldDB" id="A0A7J7J5S2"/>
<sequence length="466" mass="51911">MVSRESLPSFKKCSARNPDEDITKKFDTFLPDGTNTEVDKEDIIKGYRYGTDLVPFTDDDMANMKFKCDVREFSVIGFTKSSNIKRHYFAGKDTMMIAAKKNNEEAAVALSALCTALKETETVGIVRKVYSARSSPTIGALIPVTDAEVEYLVFIELPFIEDMRELEFPSLAVEPSTSSKSAPSQQQLDAVDSLIDAMDMSAQPEDDDSVVPCKMKNPTLQRLYQVLAARALDDTCHIPELSPMISNIVNSTAYSCRWIDRDQEEFSKLFTLETAAKTAKKNNDNVYKDSGVAPSKVDEKGDGAGFDSTNLRDLNQEEITEIGTIDPARDFDQMLRSPKLAIKAYTGMTERILQFITETVGSSLYEKALRCIKKLRAAAVKSNDQELLEIVNHFFSSMKSLLLNKGPKDFWAELIEEKITPIDKDEASNSDVSAADKNSYLSEIEKVSAPAEPEPMEDADDMLDMI</sequence>
<evidence type="ECO:0000256" key="1">
    <source>
        <dbReference type="ARBA" id="ARBA00007726"/>
    </source>
</evidence>
<dbReference type="SUPFAM" id="SSF100939">
    <property type="entry name" value="SPOC domain-like"/>
    <property type="match status" value="1"/>
</dbReference>
<dbReference type="SMART" id="SM00559">
    <property type="entry name" value="Ku78"/>
    <property type="match status" value="1"/>
</dbReference>
<name>A0A7J7J5S2_BUGNE</name>
<dbReference type="EMBL" id="VXIV02003146">
    <property type="protein sequence ID" value="KAF6020788.1"/>
    <property type="molecule type" value="Genomic_DNA"/>
</dbReference>
<proteinExistence type="inferred from homology"/>
<dbReference type="Gene3D" id="1.25.40.240">
    <property type="entry name" value="Ku, C-terminal domain"/>
    <property type="match status" value="1"/>
</dbReference>
<gene>
    <name evidence="5" type="ORF">EB796_020944</name>
</gene>
<dbReference type="OrthoDB" id="30826at2759"/>
<reference evidence="5" key="1">
    <citation type="submission" date="2020-06" db="EMBL/GenBank/DDBJ databases">
        <title>Draft genome of Bugula neritina, a colonial animal packing powerful symbionts and potential medicines.</title>
        <authorList>
            <person name="Rayko M."/>
        </authorList>
    </citation>
    <scope>NUCLEOTIDE SEQUENCE [LARGE SCALE GENOMIC DNA]</scope>
    <source>
        <strain evidence="5">Kwan_BN1</strain>
    </source>
</reference>